<feature type="domain" description="SKP1 component dimerisation" evidence="2">
    <location>
        <begin position="66"/>
        <end position="92"/>
    </location>
</feature>
<dbReference type="InterPro" id="IPR016072">
    <property type="entry name" value="Skp1_comp_dimer"/>
</dbReference>
<dbReference type="PANTHER" id="PTHR11165">
    <property type="entry name" value="SKP1"/>
    <property type="match status" value="1"/>
</dbReference>
<dbReference type="Gramene" id="Solyc01g020404.1.1">
    <property type="protein sequence ID" value="Solyc01g020404.1.1"/>
    <property type="gene ID" value="Solyc01g020404.1"/>
</dbReference>
<dbReference type="SUPFAM" id="SSF54695">
    <property type="entry name" value="POZ domain"/>
    <property type="match status" value="1"/>
</dbReference>
<evidence type="ECO:0000256" key="1">
    <source>
        <dbReference type="ARBA" id="ARBA00004906"/>
    </source>
</evidence>
<proteinExistence type="predicted"/>
<dbReference type="Pfam" id="PF03931">
    <property type="entry name" value="Skp1_POZ"/>
    <property type="match status" value="1"/>
</dbReference>
<keyword evidence="5" id="KW-1185">Reference proteome</keyword>
<dbReference type="AlphaFoldDB" id="A0A3Q7ED92"/>
<feature type="domain" description="SKP1 component POZ" evidence="3">
    <location>
        <begin position="1"/>
        <end position="49"/>
    </location>
</feature>
<sequence>MITLETSDDDEFKLDKSKVLRSQVIKNIVQYVDCASNVIPLTNVYDKIMFYLLLEADYLNDKEMLIIKGKTLEEVRKEFCTKNDFILEEEEESPKRILGL</sequence>
<name>A0A3Q7ED92_SOLLC</name>
<reference evidence="4" key="1">
    <citation type="journal article" date="2012" name="Nature">
        <title>The tomato genome sequence provides insights into fleshy fruit evolution.</title>
        <authorList>
            <consortium name="Tomato Genome Consortium"/>
        </authorList>
    </citation>
    <scope>NUCLEOTIDE SEQUENCE [LARGE SCALE GENOMIC DNA]</scope>
    <source>
        <strain evidence="4">cv. Heinz 1706</strain>
    </source>
</reference>
<dbReference type="STRING" id="4081.A0A3Q7ED92"/>
<dbReference type="GO" id="GO:0006511">
    <property type="term" value="P:ubiquitin-dependent protein catabolic process"/>
    <property type="evidence" value="ECO:0007669"/>
    <property type="project" value="InterPro"/>
</dbReference>
<dbReference type="InterPro" id="IPR016073">
    <property type="entry name" value="Skp1_comp_POZ"/>
</dbReference>
<protein>
    <recommendedName>
        <fullName evidence="6">SKP1 component dimerisation domain-containing protein</fullName>
    </recommendedName>
</protein>
<dbReference type="Proteomes" id="UP000004994">
    <property type="component" value="Chromosome 1"/>
</dbReference>
<evidence type="ECO:0000313" key="4">
    <source>
        <dbReference type="EnsemblPlants" id="Solyc01g020404.1.1"/>
    </source>
</evidence>
<dbReference type="EnsemblPlants" id="Solyc01g020404.1.1">
    <property type="protein sequence ID" value="Solyc01g020404.1.1"/>
    <property type="gene ID" value="Solyc01g020404.1"/>
</dbReference>
<evidence type="ECO:0008006" key="6">
    <source>
        <dbReference type="Google" id="ProtNLM"/>
    </source>
</evidence>
<comment type="pathway">
    <text evidence="1">Protein modification; protein ubiquitination.</text>
</comment>
<dbReference type="InterPro" id="IPR016897">
    <property type="entry name" value="SKP1"/>
</dbReference>
<evidence type="ECO:0000259" key="3">
    <source>
        <dbReference type="Pfam" id="PF03931"/>
    </source>
</evidence>
<dbReference type="InParanoid" id="A0A3Q7ED92"/>
<dbReference type="Pfam" id="PF01466">
    <property type="entry name" value="Skp1"/>
    <property type="match status" value="1"/>
</dbReference>
<dbReference type="Gene3D" id="3.30.710.10">
    <property type="entry name" value="Potassium Channel Kv1.1, Chain A"/>
    <property type="match status" value="1"/>
</dbReference>
<accession>A0A3Q7ED92</accession>
<dbReference type="SMR" id="A0A3Q7ED92"/>
<organism evidence="4">
    <name type="scientific">Solanum lycopersicum</name>
    <name type="common">Tomato</name>
    <name type="synonym">Lycopersicon esculentum</name>
    <dbReference type="NCBI Taxonomy" id="4081"/>
    <lineage>
        <taxon>Eukaryota</taxon>
        <taxon>Viridiplantae</taxon>
        <taxon>Streptophyta</taxon>
        <taxon>Embryophyta</taxon>
        <taxon>Tracheophyta</taxon>
        <taxon>Spermatophyta</taxon>
        <taxon>Magnoliopsida</taxon>
        <taxon>eudicotyledons</taxon>
        <taxon>Gunneridae</taxon>
        <taxon>Pentapetalae</taxon>
        <taxon>asterids</taxon>
        <taxon>lamiids</taxon>
        <taxon>Solanales</taxon>
        <taxon>Solanaceae</taxon>
        <taxon>Solanoideae</taxon>
        <taxon>Solaneae</taxon>
        <taxon>Solanum</taxon>
        <taxon>Solanum subgen. Lycopersicon</taxon>
    </lineage>
</organism>
<reference evidence="4" key="2">
    <citation type="submission" date="2019-01" db="UniProtKB">
        <authorList>
            <consortium name="EnsemblPlants"/>
        </authorList>
    </citation>
    <scope>IDENTIFICATION</scope>
    <source>
        <strain evidence="4">cv. Heinz 1706</strain>
    </source>
</reference>
<dbReference type="InterPro" id="IPR011333">
    <property type="entry name" value="SKP1/BTB/POZ_sf"/>
</dbReference>
<evidence type="ECO:0000259" key="2">
    <source>
        <dbReference type="Pfam" id="PF01466"/>
    </source>
</evidence>
<evidence type="ECO:0000313" key="5">
    <source>
        <dbReference type="Proteomes" id="UP000004994"/>
    </source>
</evidence>